<comment type="caution">
    <text evidence="2">The sequence shown here is derived from an EMBL/GenBank/DDBJ whole genome shotgun (WGS) entry which is preliminary data.</text>
</comment>
<name>A0ABP3PX75_9PROT</name>
<protein>
    <submittedName>
        <fullName evidence="2">Alpha/beta hydrolase</fullName>
    </submittedName>
</protein>
<dbReference type="InterPro" id="IPR022742">
    <property type="entry name" value="Hydrolase_4"/>
</dbReference>
<accession>A0ABP3PX75</accession>
<dbReference type="EMBL" id="BAAADD010000007">
    <property type="protein sequence ID" value="GAA0577888.1"/>
    <property type="molecule type" value="Genomic_DNA"/>
</dbReference>
<dbReference type="GO" id="GO:0016787">
    <property type="term" value="F:hydrolase activity"/>
    <property type="evidence" value="ECO:0007669"/>
    <property type="project" value="UniProtKB-KW"/>
</dbReference>
<evidence type="ECO:0000313" key="2">
    <source>
        <dbReference type="EMBL" id="GAA0577888.1"/>
    </source>
</evidence>
<dbReference type="SUPFAM" id="SSF53474">
    <property type="entry name" value="alpha/beta-Hydrolases"/>
    <property type="match status" value="1"/>
</dbReference>
<gene>
    <name evidence="2" type="ORF">GCM10008942_28480</name>
</gene>
<dbReference type="InterPro" id="IPR029058">
    <property type="entry name" value="AB_hydrolase_fold"/>
</dbReference>
<reference evidence="3" key="1">
    <citation type="journal article" date="2019" name="Int. J. Syst. Evol. Microbiol.">
        <title>The Global Catalogue of Microorganisms (GCM) 10K type strain sequencing project: providing services to taxonomists for standard genome sequencing and annotation.</title>
        <authorList>
            <consortium name="The Broad Institute Genomics Platform"/>
            <consortium name="The Broad Institute Genome Sequencing Center for Infectious Disease"/>
            <person name="Wu L."/>
            <person name="Ma J."/>
        </authorList>
    </citation>
    <scope>NUCLEOTIDE SEQUENCE [LARGE SCALE GENOMIC DNA]</scope>
    <source>
        <strain evidence="3">JCM 15089</strain>
    </source>
</reference>
<keyword evidence="2" id="KW-0378">Hydrolase</keyword>
<dbReference type="PANTHER" id="PTHR11614">
    <property type="entry name" value="PHOSPHOLIPASE-RELATED"/>
    <property type="match status" value="1"/>
</dbReference>
<dbReference type="RefSeq" id="WP_166936106.1">
    <property type="nucleotide sequence ID" value="NZ_BAAADD010000007.1"/>
</dbReference>
<dbReference type="Gene3D" id="3.40.50.1820">
    <property type="entry name" value="alpha/beta hydrolase"/>
    <property type="match status" value="1"/>
</dbReference>
<dbReference type="Proteomes" id="UP001499951">
    <property type="component" value="Unassembled WGS sequence"/>
</dbReference>
<evidence type="ECO:0000313" key="3">
    <source>
        <dbReference type="Proteomes" id="UP001499951"/>
    </source>
</evidence>
<organism evidence="2 3">
    <name type="scientific">Rhizomicrobium electricum</name>
    <dbReference type="NCBI Taxonomy" id="480070"/>
    <lineage>
        <taxon>Bacteria</taxon>
        <taxon>Pseudomonadati</taxon>
        <taxon>Pseudomonadota</taxon>
        <taxon>Alphaproteobacteria</taxon>
        <taxon>Micropepsales</taxon>
        <taxon>Micropepsaceae</taxon>
        <taxon>Rhizomicrobium</taxon>
    </lineage>
</organism>
<feature type="domain" description="Serine aminopeptidase S33" evidence="1">
    <location>
        <begin position="28"/>
        <end position="281"/>
    </location>
</feature>
<dbReference type="Pfam" id="PF12146">
    <property type="entry name" value="Hydrolase_4"/>
    <property type="match status" value="1"/>
</dbReference>
<dbReference type="InterPro" id="IPR051044">
    <property type="entry name" value="MAG_DAG_Lipase"/>
</dbReference>
<keyword evidence="3" id="KW-1185">Reference proteome</keyword>
<evidence type="ECO:0000259" key="1">
    <source>
        <dbReference type="Pfam" id="PF12146"/>
    </source>
</evidence>
<sequence length="308" mass="34012">MPSFDFITAGDGRRLRTCVAEPENPSGRVCVLLSGQTEFIEKYGEVIGELTGRGFTVAAFDWRGQGGSERALADPLKCHVGDFSEFDDDLNSFMAAVVAKLSPSPLVLAHSMGSHLALRALHDHPDWFRAAVLVAPMIAVSTRGYPGWLTRIITGLHSGFGKSGEFAWGMERRDPHQITFERQLCTSDAARFERTQAILRAEPDIRLAGPTWGWIEAAYRSMNAMARPGYAEAIKTPTLIVGAGKDRIVLIEATRRFAARLPHGRYIELAESEHEILMEQDAIRDRFWTAFDAFVADAEATSSARSAR</sequence>
<proteinExistence type="predicted"/>